<gene>
    <name evidence="1" type="ORF">BU25DRAFT_469152</name>
</gene>
<organism evidence="1 2">
    <name type="scientific">Macroventuria anomochaeta</name>
    <dbReference type="NCBI Taxonomy" id="301207"/>
    <lineage>
        <taxon>Eukaryota</taxon>
        <taxon>Fungi</taxon>
        <taxon>Dikarya</taxon>
        <taxon>Ascomycota</taxon>
        <taxon>Pezizomycotina</taxon>
        <taxon>Dothideomycetes</taxon>
        <taxon>Pleosporomycetidae</taxon>
        <taxon>Pleosporales</taxon>
        <taxon>Pleosporineae</taxon>
        <taxon>Didymellaceae</taxon>
        <taxon>Macroventuria</taxon>
    </lineage>
</organism>
<evidence type="ECO:0000313" key="1">
    <source>
        <dbReference type="EMBL" id="KAF2627391.1"/>
    </source>
</evidence>
<protein>
    <submittedName>
        <fullName evidence="1">Las1-domain-containing protein</fullName>
    </submittedName>
</protein>
<name>A0ACB6RZT2_9PLEO</name>
<proteinExistence type="predicted"/>
<evidence type="ECO:0000313" key="2">
    <source>
        <dbReference type="Proteomes" id="UP000799754"/>
    </source>
</evidence>
<dbReference type="Proteomes" id="UP000799754">
    <property type="component" value="Unassembled WGS sequence"/>
</dbReference>
<reference evidence="1" key="1">
    <citation type="journal article" date="2020" name="Stud. Mycol.">
        <title>101 Dothideomycetes genomes: a test case for predicting lifestyles and emergence of pathogens.</title>
        <authorList>
            <person name="Haridas S."/>
            <person name="Albert R."/>
            <person name="Binder M."/>
            <person name="Bloem J."/>
            <person name="Labutti K."/>
            <person name="Salamov A."/>
            <person name="Andreopoulos B."/>
            <person name="Baker S."/>
            <person name="Barry K."/>
            <person name="Bills G."/>
            <person name="Bluhm B."/>
            <person name="Cannon C."/>
            <person name="Castanera R."/>
            <person name="Culley D."/>
            <person name="Daum C."/>
            <person name="Ezra D."/>
            <person name="Gonzalez J."/>
            <person name="Henrissat B."/>
            <person name="Kuo A."/>
            <person name="Liang C."/>
            <person name="Lipzen A."/>
            <person name="Lutzoni F."/>
            <person name="Magnuson J."/>
            <person name="Mondo S."/>
            <person name="Nolan M."/>
            <person name="Ohm R."/>
            <person name="Pangilinan J."/>
            <person name="Park H.-J."/>
            <person name="Ramirez L."/>
            <person name="Alfaro M."/>
            <person name="Sun H."/>
            <person name="Tritt A."/>
            <person name="Yoshinaga Y."/>
            <person name="Zwiers L.-H."/>
            <person name="Turgeon B."/>
            <person name="Goodwin S."/>
            <person name="Spatafora J."/>
            <person name="Crous P."/>
            <person name="Grigoriev I."/>
        </authorList>
    </citation>
    <scope>NUCLEOTIDE SEQUENCE</scope>
    <source>
        <strain evidence="1">CBS 525.71</strain>
    </source>
</reference>
<keyword evidence="2" id="KW-1185">Reference proteome</keyword>
<accession>A0ACB6RZT2</accession>
<comment type="caution">
    <text evidence="1">The sequence shown here is derived from an EMBL/GenBank/DDBJ whole genome shotgun (WGS) entry which is preliminary data.</text>
</comment>
<sequence length="437" mass="48909">METYTHFVVTPWRNSQELIRLRRDLYRLNDDNVDRRQGAVNKVLAWRARKESLPLLLESTADIVDVILQDESRGLKHNTCRLLYATVISRFITGYLDTQIDLARDRPSWFAPGKFLQPPSSLLEVRHCIVHRHMPSLAELKRAVQTALDWLWEWYWSHLEAVFALPSANNADDGETGVESGVTDKLQTILKTYVKGRKQEIKTKRRGDLCTAASTALSTYTLRFSPSATTLPSATTQDALLRLLVSETQILPADKKIGSSMSGAFLIWTPLLLSLSTTNATFSPGLLNSILSEMNDADRRIEEREGMCEWAAHILTSAEWRDARGSKERAMREKVMGECLTELGVWNLRLAETVVGSLGEGEGELWRAILDASRNEGGGEGMVIDGAEETQVADEDMEVEGGVEGEAEEKIKGPQKVVGLWKPKPIGWLSEGWDEDA</sequence>
<dbReference type="EMBL" id="MU006717">
    <property type="protein sequence ID" value="KAF2627391.1"/>
    <property type="molecule type" value="Genomic_DNA"/>
</dbReference>